<keyword evidence="2" id="KW-1185">Reference proteome</keyword>
<organism evidence="1 2">
    <name type="scientific">Brachionus plicatilis</name>
    <name type="common">Marine rotifer</name>
    <name type="synonym">Brachionus muelleri</name>
    <dbReference type="NCBI Taxonomy" id="10195"/>
    <lineage>
        <taxon>Eukaryota</taxon>
        <taxon>Metazoa</taxon>
        <taxon>Spiralia</taxon>
        <taxon>Gnathifera</taxon>
        <taxon>Rotifera</taxon>
        <taxon>Eurotatoria</taxon>
        <taxon>Monogononta</taxon>
        <taxon>Pseudotrocha</taxon>
        <taxon>Ploima</taxon>
        <taxon>Brachionidae</taxon>
        <taxon>Brachionus</taxon>
    </lineage>
</organism>
<protein>
    <submittedName>
        <fullName evidence="1">Uncharacterized protein</fullName>
    </submittedName>
</protein>
<evidence type="ECO:0000313" key="2">
    <source>
        <dbReference type="Proteomes" id="UP000276133"/>
    </source>
</evidence>
<comment type="caution">
    <text evidence="1">The sequence shown here is derived from an EMBL/GenBank/DDBJ whole genome shotgun (WGS) entry which is preliminary data.</text>
</comment>
<dbReference type="AlphaFoldDB" id="A0A3M7QGA7"/>
<name>A0A3M7QGA7_BRAPC</name>
<reference evidence="1 2" key="1">
    <citation type="journal article" date="2018" name="Sci. Rep.">
        <title>Genomic signatures of local adaptation to the degree of environmental predictability in rotifers.</title>
        <authorList>
            <person name="Franch-Gras L."/>
            <person name="Hahn C."/>
            <person name="Garcia-Roger E.M."/>
            <person name="Carmona M.J."/>
            <person name="Serra M."/>
            <person name="Gomez A."/>
        </authorList>
    </citation>
    <scope>NUCLEOTIDE SEQUENCE [LARGE SCALE GENOMIC DNA]</scope>
    <source>
        <strain evidence="1">HYR1</strain>
    </source>
</reference>
<evidence type="ECO:0000313" key="1">
    <source>
        <dbReference type="EMBL" id="RNA10410.1"/>
    </source>
</evidence>
<accession>A0A3M7QGA7</accession>
<gene>
    <name evidence="1" type="ORF">BpHYR1_010819</name>
</gene>
<sequence length="86" mass="9762">MLKQTATMTRLHVTLLDCCSSCNVCISTLGPVYPISSLDVLEHTFIATSRRFPQNFKRLIAGRFFNLDLMSIKKIKAKEKRTISLV</sequence>
<dbReference type="Proteomes" id="UP000276133">
    <property type="component" value="Unassembled WGS sequence"/>
</dbReference>
<proteinExistence type="predicted"/>
<dbReference type="EMBL" id="REGN01006216">
    <property type="protein sequence ID" value="RNA10410.1"/>
    <property type="molecule type" value="Genomic_DNA"/>
</dbReference>